<dbReference type="EMBL" id="JASUXU010000145">
    <property type="protein sequence ID" value="KAK0303548.1"/>
    <property type="molecule type" value="Genomic_DNA"/>
</dbReference>
<evidence type="ECO:0000259" key="1">
    <source>
        <dbReference type="PROSITE" id="PS50404"/>
    </source>
</evidence>
<evidence type="ECO:0000313" key="3">
    <source>
        <dbReference type="Proteomes" id="UP001168146"/>
    </source>
</evidence>
<protein>
    <recommendedName>
        <fullName evidence="1">GST N-terminal domain-containing protein</fullName>
    </recommendedName>
</protein>
<dbReference type="InterPro" id="IPR036514">
    <property type="entry name" value="SGNH_hydro_sf"/>
</dbReference>
<name>A0AAN6J076_9PEZI</name>
<dbReference type="InterPro" id="IPR036249">
    <property type="entry name" value="Thioredoxin-like_sf"/>
</dbReference>
<dbReference type="Gene3D" id="3.40.30.10">
    <property type="entry name" value="Glutaredoxin"/>
    <property type="match status" value="1"/>
</dbReference>
<dbReference type="Gene3D" id="3.40.50.1110">
    <property type="entry name" value="SGNH hydrolase"/>
    <property type="match status" value="1"/>
</dbReference>
<dbReference type="PROSITE" id="PS50404">
    <property type="entry name" value="GST_NTER"/>
    <property type="match status" value="1"/>
</dbReference>
<reference evidence="2" key="1">
    <citation type="submission" date="2021-12" db="EMBL/GenBank/DDBJ databases">
        <title>Black yeast isolated from Biological Soil Crust.</title>
        <authorList>
            <person name="Kurbessoian T."/>
        </authorList>
    </citation>
    <scope>NUCLEOTIDE SEQUENCE</scope>
    <source>
        <strain evidence="2">CCFEE 5208</strain>
    </source>
</reference>
<dbReference type="Pfam" id="PF13409">
    <property type="entry name" value="GST_N_2"/>
    <property type="match status" value="1"/>
</dbReference>
<sequence length="256" mass="28990">MTTRQSLLYAYPWTPYPRRVIIYLREKAIPSSLVTVVRVSDPQLGDAAPPEYPPRPAGSLPILAMPTNDSPGHATYTYIRQSNAIMNYLDELCDEGLHGFSLSKYSMRGADALSRARNTEILSLADDCNLAWNPVRMFGSGAGTMSIPAASKEMMRWVRRPLATIESWWKDRDFSSLRQGESGQVTMDQYVAVDEFKRSIRLMVKSACVRAQKDNRVILITTPPLDERKMLFFAQEKYPNLSRELRRTAVNTAVYA</sequence>
<proteinExistence type="predicted"/>
<dbReference type="Proteomes" id="UP001168146">
    <property type="component" value="Unassembled WGS sequence"/>
</dbReference>
<organism evidence="2 3">
    <name type="scientific">Friedmanniomyces endolithicus</name>
    <dbReference type="NCBI Taxonomy" id="329885"/>
    <lineage>
        <taxon>Eukaryota</taxon>
        <taxon>Fungi</taxon>
        <taxon>Dikarya</taxon>
        <taxon>Ascomycota</taxon>
        <taxon>Pezizomycotina</taxon>
        <taxon>Dothideomycetes</taxon>
        <taxon>Dothideomycetidae</taxon>
        <taxon>Mycosphaerellales</taxon>
        <taxon>Teratosphaeriaceae</taxon>
        <taxon>Friedmanniomyces</taxon>
    </lineage>
</organism>
<dbReference type="InterPro" id="IPR004045">
    <property type="entry name" value="Glutathione_S-Trfase_N"/>
</dbReference>
<evidence type="ECO:0000313" key="2">
    <source>
        <dbReference type="EMBL" id="KAK0303548.1"/>
    </source>
</evidence>
<gene>
    <name evidence="2" type="ORF">LTR82_017512</name>
</gene>
<dbReference type="SUPFAM" id="SSF52833">
    <property type="entry name" value="Thioredoxin-like"/>
    <property type="match status" value="1"/>
</dbReference>
<comment type="caution">
    <text evidence="2">The sequence shown here is derived from an EMBL/GenBank/DDBJ whole genome shotgun (WGS) entry which is preliminary data.</text>
</comment>
<accession>A0AAN6J076</accession>
<feature type="domain" description="GST N-terminal" evidence="1">
    <location>
        <begin position="4"/>
        <end position="97"/>
    </location>
</feature>
<dbReference type="AlphaFoldDB" id="A0AAN6J076"/>